<dbReference type="EMBL" id="VSWC01000079">
    <property type="protein sequence ID" value="KAA1095086.1"/>
    <property type="molecule type" value="Genomic_DNA"/>
</dbReference>
<evidence type="ECO:0000313" key="3">
    <source>
        <dbReference type="Proteomes" id="UP000324748"/>
    </source>
</evidence>
<name>A0A5B0P2A8_PUCGR</name>
<keyword evidence="1" id="KW-0732">Signal</keyword>
<sequence>MFFQTPSRLLLVVGIALCLYTAESSAESVCYRWWKTLPSGSRTMTVKLMKRTDNHLIKSQELKAPKAKLLGSGANGGACGKPYGIKDKGICLWAGTNSKSPIPKGVDSGWVTGGSKQNCGKTVSITSAKGRTSQGTVLDVCTFDEASRKLSVEVGCSMMYVSLATFLELGGVQGVDNDQIQIKEWSFLDQPY</sequence>
<accession>A0A5B0P2A8</accession>
<dbReference type="OrthoDB" id="3361140at2759"/>
<evidence type="ECO:0000256" key="1">
    <source>
        <dbReference type="SAM" id="SignalP"/>
    </source>
</evidence>
<comment type="caution">
    <text evidence="2">The sequence shown here is derived from an EMBL/GenBank/DDBJ whole genome shotgun (WGS) entry which is preliminary data.</text>
</comment>
<feature type="chain" id="PRO_5022959643" evidence="1">
    <location>
        <begin position="27"/>
        <end position="192"/>
    </location>
</feature>
<protein>
    <submittedName>
        <fullName evidence="2">Uncharacterized protein</fullName>
    </submittedName>
</protein>
<feature type="signal peptide" evidence="1">
    <location>
        <begin position="1"/>
        <end position="26"/>
    </location>
</feature>
<reference evidence="2 3" key="1">
    <citation type="submission" date="2019-05" db="EMBL/GenBank/DDBJ databases">
        <title>Emergence of the Ug99 lineage of the wheat stem rust pathogen through somatic hybridization.</title>
        <authorList>
            <person name="Li F."/>
            <person name="Upadhyaya N.M."/>
            <person name="Sperschneider J."/>
            <person name="Matny O."/>
            <person name="Nguyen-Phuc H."/>
            <person name="Mago R."/>
            <person name="Raley C."/>
            <person name="Miller M.E."/>
            <person name="Silverstein K.A.T."/>
            <person name="Henningsen E."/>
            <person name="Hirsch C.D."/>
            <person name="Visser B."/>
            <person name="Pretorius Z.A."/>
            <person name="Steffenson B.J."/>
            <person name="Schwessinger B."/>
            <person name="Dodds P.N."/>
            <person name="Figueroa M."/>
        </authorList>
    </citation>
    <scope>NUCLEOTIDE SEQUENCE [LARGE SCALE GENOMIC DNA]</scope>
    <source>
        <strain evidence="2">21-0</strain>
    </source>
</reference>
<gene>
    <name evidence="2" type="ORF">PGT21_035431</name>
</gene>
<dbReference type="Proteomes" id="UP000324748">
    <property type="component" value="Unassembled WGS sequence"/>
</dbReference>
<dbReference type="AlphaFoldDB" id="A0A5B0P2A8"/>
<organism evidence="2 3">
    <name type="scientific">Puccinia graminis f. sp. tritici</name>
    <dbReference type="NCBI Taxonomy" id="56615"/>
    <lineage>
        <taxon>Eukaryota</taxon>
        <taxon>Fungi</taxon>
        <taxon>Dikarya</taxon>
        <taxon>Basidiomycota</taxon>
        <taxon>Pucciniomycotina</taxon>
        <taxon>Pucciniomycetes</taxon>
        <taxon>Pucciniales</taxon>
        <taxon>Pucciniaceae</taxon>
        <taxon>Puccinia</taxon>
    </lineage>
</organism>
<evidence type="ECO:0000313" key="2">
    <source>
        <dbReference type="EMBL" id="KAA1095086.1"/>
    </source>
</evidence>
<keyword evidence="3" id="KW-1185">Reference proteome</keyword>
<proteinExistence type="predicted"/>